<comment type="subcellular location">
    <subcellularLocation>
        <location evidence="1">Nucleus</location>
    </subcellularLocation>
</comment>
<dbReference type="GO" id="GO:0001228">
    <property type="term" value="F:DNA-binding transcription activator activity, RNA polymerase II-specific"/>
    <property type="evidence" value="ECO:0007669"/>
    <property type="project" value="TreeGrafter"/>
</dbReference>
<evidence type="ECO:0000256" key="7">
    <source>
        <dbReference type="SAM" id="Coils"/>
    </source>
</evidence>
<dbReference type="SMART" id="SM00338">
    <property type="entry name" value="BRLZ"/>
    <property type="match status" value="1"/>
</dbReference>
<dbReference type="AlphaFoldDB" id="A0AAV6PYW6"/>
<evidence type="ECO:0000256" key="5">
    <source>
        <dbReference type="ARBA" id="ARBA00023163"/>
    </source>
</evidence>
<dbReference type="PROSITE" id="PS50217">
    <property type="entry name" value="BZIP"/>
    <property type="match status" value="1"/>
</dbReference>
<dbReference type="PROSITE" id="PS00036">
    <property type="entry name" value="BZIP_BASIC"/>
    <property type="match status" value="1"/>
</dbReference>
<keyword evidence="5" id="KW-0804">Transcription</keyword>
<keyword evidence="7" id="KW-0175">Coiled coil</keyword>
<dbReference type="PANTHER" id="PTHR13044">
    <property type="entry name" value="ACTIVATING TRANSCRIPTION FACTOR ATF 4/5"/>
    <property type="match status" value="1"/>
</dbReference>
<proteinExistence type="inferred from homology"/>
<dbReference type="GO" id="GO:0000977">
    <property type="term" value="F:RNA polymerase II transcription regulatory region sequence-specific DNA binding"/>
    <property type="evidence" value="ECO:0007669"/>
    <property type="project" value="TreeGrafter"/>
</dbReference>
<dbReference type="GO" id="GO:0042981">
    <property type="term" value="P:regulation of apoptotic process"/>
    <property type="evidence" value="ECO:0007669"/>
    <property type="project" value="UniProtKB-ARBA"/>
</dbReference>
<feature type="compositionally biased region" description="Basic and acidic residues" evidence="8">
    <location>
        <begin position="502"/>
        <end position="513"/>
    </location>
</feature>
<evidence type="ECO:0000256" key="6">
    <source>
        <dbReference type="ARBA" id="ARBA00023242"/>
    </source>
</evidence>
<evidence type="ECO:0000256" key="8">
    <source>
        <dbReference type="SAM" id="MobiDB-lite"/>
    </source>
</evidence>
<name>A0AAV6PYW6_SOLSE</name>
<dbReference type="GO" id="GO:0005634">
    <property type="term" value="C:nucleus"/>
    <property type="evidence" value="ECO:0007669"/>
    <property type="project" value="UniProtKB-SubCell"/>
</dbReference>
<dbReference type="PANTHER" id="PTHR13044:SF43">
    <property type="match status" value="1"/>
</dbReference>
<feature type="coiled-coil region" evidence="7">
    <location>
        <begin position="521"/>
        <end position="562"/>
    </location>
</feature>
<accession>A0AAV6PYW6</accession>
<dbReference type="EMBL" id="JAGKHQ010000020">
    <property type="protein sequence ID" value="KAG7478687.1"/>
    <property type="molecule type" value="Genomic_DNA"/>
</dbReference>
<evidence type="ECO:0000313" key="11">
    <source>
        <dbReference type="Proteomes" id="UP000693946"/>
    </source>
</evidence>
<comment type="similarity">
    <text evidence="2">Belongs to the bZIP family.</text>
</comment>
<reference evidence="10 11" key="1">
    <citation type="journal article" date="2021" name="Sci. Rep.">
        <title>Chromosome anchoring in Senegalese sole (Solea senegalensis) reveals sex-associated markers and genome rearrangements in flatfish.</title>
        <authorList>
            <person name="Guerrero-Cozar I."/>
            <person name="Gomez-Garrido J."/>
            <person name="Berbel C."/>
            <person name="Martinez-Blanch J.F."/>
            <person name="Alioto T."/>
            <person name="Claros M.G."/>
            <person name="Gagnaire P.A."/>
            <person name="Manchado M."/>
        </authorList>
    </citation>
    <scope>NUCLEOTIDE SEQUENCE [LARGE SCALE GENOMIC DNA]</scope>
    <source>
        <strain evidence="10">Sse05_10M</strain>
    </source>
</reference>
<feature type="domain" description="BZIP" evidence="9">
    <location>
        <begin position="503"/>
        <end position="566"/>
    </location>
</feature>
<evidence type="ECO:0000313" key="10">
    <source>
        <dbReference type="EMBL" id="KAG7478687.1"/>
    </source>
</evidence>
<gene>
    <name evidence="10" type="ORF">JOB18_005749</name>
</gene>
<comment type="caution">
    <text evidence="10">The sequence shown here is derived from an EMBL/GenBank/DDBJ whole genome shotgun (WGS) entry which is preliminary data.</text>
</comment>
<dbReference type="InterPro" id="IPR004827">
    <property type="entry name" value="bZIP"/>
</dbReference>
<dbReference type="FunFam" id="1.20.5.170:FF:000021">
    <property type="entry name" value="Cyclic AMP-dependent transcription factor ATF-4"/>
    <property type="match status" value="1"/>
</dbReference>
<organism evidence="10 11">
    <name type="scientific">Solea senegalensis</name>
    <name type="common">Senegalese sole</name>
    <dbReference type="NCBI Taxonomy" id="28829"/>
    <lineage>
        <taxon>Eukaryota</taxon>
        <taxon>Metazoa</taxon>
        <taxon>Chordata</taxon>
        <taxon>Craniata</taxon>
        <taxon>Vertebrata</taxon>
        <taxon>Euteleostomi</taxon>
        <taxon>Actinopterygii</taxon>
        <taxon>Neopterygii</taxon>
        <taxon>Teleostei</taxon>
        <taxon>Neoteleostei</taxon>
        <taxon>Acanthomorphata</taxon>
        <taxon>Carangaria</taxon>
        <taxon>Pleuronectiformes</taxon>
        <taxon>Pleuronectoidei</taxon>
        <taxon>Soleidae</taxon>
        <taxon>Solea</taxon>
    </lineage>
</organism>
<dbReference type="Proteomes" id="UP000693946">
    <property type="component" value="Linkage Group LG8"/>
</dbReference>
<protein>
    <submittedName>
        <fullName evidence="10">Cyclic AMP-dependent transcription factor ATF-5</fullName>
    </submittedName>
</protein>
<feature type="region of interest" description="Disordered" evidence="8">
    <location>
        <begin position="488"/>
        <end position="517"/>
    </location>
</feature>
<evidence type="ECO:0000259" key="9">
    <source>
        <dbReference type="PROSITE" id="PS50217"/>
    </source>
</evidence>
<dbReference type="CDD" id="cd14692">
    <property type="entry name" value="bZIP_ATF4"/>
    <property type="match status" value="1"/>
</dbReference>
<evidence type="ECO:0000256" key="2">
    <source>
        <dbReference type="ARBA" id="ARBA00007163"/>
    </source>
</evidence>
<sequence length="580" mass="63705">MDSGSRCCESEASSFRGKHGSLKLSPSSSSTSSSACFARAALYETTPKLWVLPLLLHPASARFVLLNNLIEADDTMAASILRRKIPPISIGELRAPFLQQASHSQSGPGTGAEPVERQHLIGDGHSDWMTEKVDLSSFVSTSESSPSSSLPPSPLEHDVKVPSDLEVMTSLLQEELAQLEDYFRSESTSTTSKLEKSSKCDKGAQAMGSQSYYQLPYGSYGSSQSEASPVVVTLATGELDLPSFCGGPIGRTKIARPAPYNYHHRYHHHNNGRRIISEAVKVGEEVGLDTWGSRGGYSGSTELSVNHYSTLKTVSKNSLGSVKKVRECALSLKEEESYCFSEGMFCSEEIARGFCLGGSYESHHKRDGQLMHNVKVNVSYDSTGLDVLHCGKDGGLSGSIPQETMVASDGYFHQSMANTEPYHSFIGDLDQPSQAQAVEPQHGHYLYPECLADQSYECLSRGEGEGSLMGAPIHRPTQRLKDEHCSIKPSLVMSPTSLDSNTGEKKQKKRDQNKTAAHRYRLRKRAELDSLEEELHGLEGQNRELRDKAESVEREIQYVKDLLIEVYKARSQRLKQDGSA</sequence>
<evidence type="ECO:0000256" key="4">
    <source>
        <dbReference type="ARBA" id="ARBA00023125"/>
    </source>
</evidence>
<evidence type="ECO:0000256" key="3">
    <source>
        <dbReference type="ARBA" id="ARBA00023015"/>
    </source>
</evidence>
<keyword evidence="6" id="KW-0539">Nucleus</keyword>
<keyword evidence="11" id="KW-1185">Reference proteome</keyword>
<keyword evidence="3" id="KW-0805">Transcription regulation</keyword>
<keyword evidence="4" id="KW-0238">DNA-binding</keyword>
<dbReference type="Pfam" id="PF00170">
    <property type="entry name" value="bZIP_1"/>
    <property type="match status" value="1"/>
</dbReference>
<evidence type="ECO:0000256" key="1">
    <source>
        <dbReference type="ARBA" id="ARBA00004123"/>
    </source>
</evidence>